<organism evidence="1 2">
    <name type="scientific">Lojkania enalia</name>
    <dbReference type="NCBI Taxonomy" id="147567"/>
    <lineage>
        <taxon>Eukaryota</taxon>
        <taxon>Fungi</taxon>
        <taxon>Dikarya</taxon>
        <taxon>Ascomycota</taxon>
        <taxon>Pezizomycotina</taxon>
        <taxon>Dothideomycetes</taxon>
        <taxon>Pleosporomycetidae</taxon>
        <taxon>Pleosporales</taxon>
        <taxon>Pleosporales incertae sedis</taxon>
        <taxon>Lojkania</taxon>
    </lineage>
</organism>
<evidence type="ECO:0000313" key="2">
    <source>
        <dbReference type="Proteomes" id="UP000800093"/>
    </source>
</evidence>
<name>A0A9P4N5S9_9PLEO</name>
<sequence length="470" mass="52339">MNGNLASEDIVQGEVHHILAYIESTNVRIYYLERLLGPSTAEEFAKIKLGLNKAIQRLENLQEGPRSTLFAVKRVTDVVGKAFTRLQRLEEMLKEPTESKEMPCEDGIKVKLDGAKDSHSILHSRTRKVQVPVISPRPKYEVVANLLDEEKHLSEPLMVEPDRIRQGSTCGWICTHEIICGIEDNRCIRPKLAFMKVYEVKALKGWLAENKYLQRSGGISRLEKLLHLLFALQDGVRLEVIAVLFSRSPRQISDCMEVFEGLMEMHSETMLPAVVDRPLYDHLWKIVGRYATVGLAARSQQYYPWEAEDLYKVVQQLPLMSAEPRAYFRKPSRCHGEGFVRTKQLETEMCRAGGATDAPRLPSKARLCVRVEVRRRTLLGVGIHVVARSRHHPGVLMGSMSTGGSVSRQGLFVLSCLPHAVAAVPAYGCRGSICIVAPAVEAGGKAAGKEALPANRLKASRTGVAQQDSS</sequence>
<dbReference type="AlphaFoldDB" id="A0A9P4N5S9"/>
<reference evidence="2" key="1">
    <citation type="journal article" date="2020" name="Stud. Mycol.">
        <title>101 Dothideomycetes genomes: A test case for predicting lifestyles and emergence of pathogens.</title>
        <authorList>
            <person name="Haridas S."/>
            <person name="Albert R."/>
            <person name="Binder M."/>
            <person name="Bloem J."/>
            <person name="LaButti K."/>
            <person name="Salamov A."/>
            <person name="Andreopoulos B."/>
            <person name="Baker S."/>
            <person name="Barry K."/>
            <person name="Bills G."/>
            <person name="Bluhm B."/>
            <person name="Cannon C."/>
            <person name="Castanera R."/>
            <person name="Culley D."/>
            <person name="Daum C."/>
            <person name="Ezra D."/>
            <person name="Gonzalez J."/>
            <person name="Henrissat B."/>
            <person name="Kuo A."/>
            <person name="Liang C."/>
            <person name="Lipzen A."/>
            <person name="Lutzoni F."/>
            <person name="Magnuson J."/>
            <person name="Mondo S."/>
            <person name="Nolan M."/>
            <person name="Ohm R."/>
            <person name="Pangilinan J."/>
            <person name="Park H.-J."/>
            <person name="Ramirez L."/>
            <person name="Alfaro M."/>
            <person name="Sun H."/>
            <person name="Tritt A."/>
            <person name="Yoshinaga Y."/>
            <person name="Zwiers L.-H."/>
            <person name="Turgeon B."/>
            <person name="Goodwin S."/>
            <person name="Spatafora J."/>
            <person name="Crous P."/>
            <person name="Grigoriev I."/>
        </authorList>
    </citation>
    <scope>NUCLEOTIDE SEQUENCE [LARGE SCALE GENOMIC DNA]</scope>
    <source>
        <strain evidence="2">CBS 304.66</strain>
    </source>
</reference>
<comment type="caution">
    <text evidence="1">The sequence shown here is derived from an EMBL/GenBank/DDBJ whole genome shotgun (WGS) entry which is preliminary data.</text>
</comment>
<protein>
    <submittedName>
        <fullName evidence="1">Uncharacterized protein</fullName>
    </submittedName>
</protein>
<gene>
    <name evidence="1" type="ORF">CC78DRAFT_591421</name>
</gene>
<keyword evidence="2" id="KW-1185">Reference proteome</keyword>
<evidence type="ECO:0000313" key="1">
    <source>
        <dbReference type="EMBL" id="KAF2259811.1"/>
    </source>
</evidence>
<accession>A0A9P4N5S9</accession>
<dbReference type="EMBL" id="ML986698">
    <property type="protein sequence ID" value="KAF2259811.1"/>
    <property type="molecule type" value="Genomic_DNA"/>
</dbReference>
<dbReference type="Proteomes" id="UP000800093">
    <property type="component" value="Unassembled WGS sequence"/>
</dbReference>
<proteinExistence type="predicted"/>
<dbReference type="OrthoDB" id="3786878at2759"/>